<protein>
    <submittedName>
        <fullName evidence="1">Uncharacterized protein</fullName>
    </submittedName>
</protein>
<feature type="non-terminal residue" evidence="1">
    <location>
        <position position="1"/>
    </location>
</feature>
<organism evidence="1 2">
    <name type="scientific">Pluteus cervinus</name>
    <dbReference type="NCBI Taxonomy" id="181527"/>
    <lineage>
        <taxon>Eukaryota</taxon>
        <taxon>Fungi</taxon>
        <taxon>Dikarya</taxon>
        <taxon>Basidiomycota</taxon>
        <taxon>Agaricomycotina</taxon>
        <taxon>Agaricomycetes</taxon>
        <taxon>Agaricomycetidae</taxon>
        <taxon>Agaricales</taxon>
        <taxon>Pluteineae</taxon>
        <taxon>Pluteaceae</taxon>
        <taxon>Pluteus</taxon>
    </lineage>
</organism>
<dbReference type="Proteomes" id="UP000308600">
    <property type="component" value="Unassembled WGS sequence"/>
</dbReference>
<proteinExistence type="predicted"/>
<gene>
    <name evidence="1" type="ORF">BDN72DRAFT_781960</name>
</gene>
<dbReference type="EMBL" id="ML209308">
    <property type="protein sequence ID" value="TFK58543.1"/>
    <property type="molecule type" value="Genomic_DNA"/>
</dbReference>
<reference evidence="1 2" key="1">
    <citation type="journal article" date="2019" name="Nat. Ecol. Evol.">
        <title>Megaphylogeny resolves global patterns of mushroom evolution.</title>
        <authorList>
            <person name="Varga T."/>
            <person name="Krizsan K."/>
            <person name="Foldi C."/>
            <person name="Dima B."/>
            <person name="Sanchez-Garcia M."/>
            <person name="Sanchez-Ramirez S."/>
            <person name="Szollosi G.J."/>
            <person name="Szarkandi J.G."/>
            <person name="Papp V."/>
            <person name="Albert L."/>
            <person name="Andreopoulos W."/>
            <person name="Angelini C."/>
            <person name="Antonin V."/>
            <person name="Barry K.W."/>
            <person name="Bougher N.L."/>
            <person name="Buchanan P."/>
            <person name="Buyck B."/>
            <person name="Bense V."/>
            <person name="Catcheside P."/>
            <person name="Chovatia M."/>
            <person name="Cooper J."/>
            <person name="Damon W."/>
            <person name="Desjardin D."/>
            <person name="Finy P."/>
            <person name="Geml J."/>
            <person name="Haridas S."/>
            <person name="Hughes K."/>
            <person name="Justo A."/>
            <person name="Karasinski D."/>
            <person name="Kautmanova I."/>
            <person name="Kiss B."/>
            <person name="Kocsube S."/>
            <person name="Kotiranta H."/>
            <person name="LaButti K.M."/>
            <person name="Lechner B.E."/>
            <person name="Liimatainen K."/>
            <person name="Lipzen A."/>
            <person name="Lukacs Z."/>
            <person name="Mihaltcheva S."/>
            <person name="Morgado L.N."/>
            <person name="Niskanen T."/>
            <person name="Noordeloos M.E."/>
            <person name="Ohm R.A."/>
            <person name="Ortiz-Santana B."/>
            <person name="Ovrebo C."/>
            <person name="Racz N."/>
            <person name="Riley R."/>
            <person name="Savchenko A."/>
            <person name="Shiryaev A."/>
            <person name="Soop K."/>
            <person name="Spirin V."/>
            <person name="Szebenyi C."/>
            <person name="Tomsovsky M."/>
            <person name="Tulloss R.E."/>
            <person name="Uehling J."/>
            <person name="Grigoriev I.V."/>
            <person name="Vagvolgyi C."/>
            <person name="Papp T."/>
            <person name="Martin F.M."/>
            <person name="Miettinen O."/>
            <person name="Hibbett D.S."/>
            <person name="Nagy L.G."/>
        </authorList>
    </citation>
    <scope>NUCLEOTIDE SEQUENCE [LARGE SCALE GENOMIC DNA]</scope>
    <source>
        <strain evidence="1 2">NL-1719</strain>
    </source>
</reference>
<evidence type="ECO:0000313" key="1">
    <source>
        <dbReference type="EMBL" id="TFK58543.1"/>
    </source>
</evidence>
<accession>A0ACD2ZYU9</accession>
<evidence type="ECO:0000313" key="2">
    <source>
        <dbReference type="Proteomes" id="UP000308600"/>
    </source>
</evidence>
<name>A0ACD2ZYU9_9AGAR</name>
<keyword evidence="2" id="KW-1185">Reference proteome</keyword>
<sequence>EELLIDFWELIGEHSGENMADAVWDTLTRLNIAHRIFIFTFMLDNASNSDTLVSGIEDRAKKAGVAFNAKWARLRCLPHTVHLAAIQVNSLSTQLRTPC</sequence>